<reference evidence="1" key="1">
    <citation type="submission" date="2022-08" db="EMBL/GenBank/DDBJ databases">
        <title>Genome Sequence of Lecanicillium fungicola.</title>
        <authorList>
            <person name="Buettner E."/>
        </authorList>
    </citation>
    <scope>NUCLEOTIDE SEQUENCE</scope>
    <source>
        <strain evidence="1">Babe33</strain>
    </source>
</reference>
<organism evidence="1 2">
    <name type="scientific">Zarea fungicola</name>
    <dbReference type="NCBI Taxonomy" id="93591"/>
    <lineage>
        <taxon>Eukaryota</taxon>
        <taxon>Fungi</taxon>
        <taxon>Dikarya</taxon>
        <taxon>Ascomycota</taxon>
        <taxon>Pezizomycotina</taxon>
        <taxon>Sordariomycetes</taxon>
        <taxon>Hypocreomycetidae</taxon>
        <taxon>Hypocreales</taxon>
        <taxon>Cordycipitaceae</taxon>
        <taxon>Zarea</taxon>
    </lineage>
</organism>
<dbReference type="Proteomes" id="UP001143910">
    <property type="component" value="Unassembled WGS sequence"/>
</dbReference>
<accession>A0ACC1NB90</accession>
<evidence type="ECO:0000313" key="2">
    <source>
        <dbReference type="Proteomes" id="UP001143910"/>
    </source>
</evidence>
<protein>
    <submittedName>
        <fullName evidence="1">Uncharacterized protein</fullName>
    </submittedName>
</protein>
<evidence type="ECO:0000313" key="1">
    <source>
        <dbReference type="EMBL" id="KAJ2976240.1"/>
    </source>
</evidence>
<dbReference type="EMBL" id="JANJQO010000605">
    <property type="protein sequence ID" value="KAJ2976240.1"/>
    <property type="molecule type" value="Genomic_DNA"/>
</dbReference>
<name>A0ACC1NB90_9HYPO</name>
<proteinExistence type="predicted"/>
<keyword evidence="2" id="KW-1185">Reference proteome</keyword>
<gene>
    <name evidence="1" type="ORF">NQ176_g5069</name>
</gene>
<comment type="caution">
    <text evidence="1">The sequence shown here is derived from an EMBL/GenBank/DDBJ whole genome shotgun (WGS) entry which is preliminary data.</text>
</comment>
<sequence length="310" mass="32737">MPLAMTGRLFATEANSPVARLRAELSAVDNIVVGPGVYDGLTARIALKAGFECLYMTGAGTTMSRLGMPDIGLATLNDMRDNAAMIAGLEPSVPLVADADTGYGGPVMVGRTVKQYIQAGVAALHLEDQVHSKRCGHLLNKQLVDNTEFISRIRAAVMAREESKGDIVIIARTDALQELGYEAARDRLKEAIAVGADVAFLEGLTSIEQGRQICQDLAPSPVLFNCVPGGLSPTLSVQEAKDLGFKMIIFPGLFLSPVTVAATTAATALKSQGYVENSGGSPKTIFEICGIRKLMEFDAAAGGKMYEKGV</sequence>